<evidence type="ECO:0000313" key="2">
    <source>
        <dbReference type="Proteomes" id="UP000070377"/>
    </source>
</evidence>
<reference evidence="1 2" key="1">
    <citation type="submission" date="2016-01" db="EMBL/GenBank/DDBJ databases">
        <title>Highly variable Streptococcus oralis are common among viridans streptococci isolated from primates.</title>
        <authorList>
            <person name="Denapaite D."/>
            <person name="Rieger M."/>
            <person name="Koendgen S."/>
            <person name="Brueckner R."/>
            <person name="Ochigava I."/>
            <person name="Kappeler P."/>
            <person name="Maetz-Rensing K."/>
            <person name="Leendertz F."/>
            <person name="Hakenbeck R."/>
        </authorList>
    </citation>
    <scope>NUCLEOTIDE SEQUENCE [LARGE SCALE GENOMIC DNA]</scope>
    <source>
        <strain evidence="1 2">DD08</strain>
    </source>
</reference>
<dbReference type="Proteomes" id="UP000070377">
    <property type="component" value="Unassembled WGS sequence"/>
</dbReference>
<protein>
    <submittedName>
        <fullName evidence="1">Uncharacterized protein</fullName>
    </submittedName>
</protein>
<comment type="caution">
    <text evidence="1">The sequence shown here is derived from an EMBL/GenBank/DDBJ whole genome shotgun (WGS) entry which is preliminary data.</text>
</comment>
<name>A0A139N494_STRCR</name>
<dbReference type="EMBL" id="LQRD01000019">
    <property type="protein sequence ID" value="KXT70820.1"/>
    <property type="molecule type" value="Genomic_DNA"/>
</dbReference>
<dbReference type="PATRIC" id="fig|45634.12.peg.429"/>
<accession>A0A139N494</accession>
<dbReference type="STRING" id="45634.SCRDD08_00414"/>
<organism evidence="1 2">
    <name type="scientific">Streptococcus cristatus</name>
    <dbReference type="NCBI Taxonomy" id="45634"/>
    <lineage>
        <taxon>Bacteria</taxon>
        <taxon>Bacillati</taxon>
        <taxon>Bacillota</taxon>
        <taxon>Bacilli</taxon>
        <taxon>Lactobacillales</taxon>
        <taxon>Streptococcaceae</taxon>
        <taxon>Streptococcus</taxon>
    </lineage>
</organism>
<dbReference type="AlphaFoldDB" id="A0A139N494"/>
<evidence type="ECO:0000313" key="1">
    <source>
        <dbReference type="EMBL" id="KXT70820.1"/>
    </source>
</evidence>
<dbReference type="RefSeq" id="WP_330997067.1">
    <property type="nucleotide sequence ID" value="NZ_KQ969062.1"/>
</dbReference>
<gene>
    <name evidence="1" type="ORF">SCRDD08_00414</name>
</gene>
<sequence length="250" mass="29811">MMNYNELDGYKLFFEKVFPNMSDTDILNELWNFANTSLHKIEYPKAGEAWKDLKQSIDERSKGINKRGNTVYVRTFGNKKDRESEELLRCFYKHVYGIDFIKIDNSNNQKPTSVLQKYTDYSKKNSNKKKKLVNYQISHIFGKTLNYYAFAAPWNVVYLPQILDPFTGHESKGFLTREFTKKLQKMMLENYKDMIVEYNKKMESIFTDKIKSFKFQKEALITKFGKDRVEKFFDEIDKNFSKIELPKEEL</sequence>
<proteinExistence type="predicted"/>